<dbReference type="InterPro" id="IPR042100">
    <property type="entry name" value="Bug_dom1"/>
</dbReference>
<sequence length="357" mass="38244">MMRHGAGRWRYGRTRSRGKEEQGKMGRKQMGLLSFTRRSLAAGIGALAAGPSLGRPALAQQGGAQRPVTIVVPFAAGGSTDVVTRLLAERMGQLLGQTVLVENRPGGNTVIGAESVARARPDGQTLLMGAGTTLTINPVIVPNLPYAVADFAPISLVSTFPFAIIAQNDGPADIAAMVAAARARPGQITYGTNGPTTLTNMAMLMVLERLGLQMQDVTYRGDAGQLNDFLARNLDLMVVAGSTALPVYRNRQGRLLGWTSERRVPTTPEIPTFGEVTPGLVAQSWFGLVAPARTPQPVIDRLHGATVEALRDQRIERRLTEEAQFLAGSTPAEFSAFMQVEAERWRPILARIAARQG</sequence>
<dbReference type="InterPro" id="IPR005064">
    <property type="entry name" value="BUG"/>
</dbReference>
<dbReference type="PANTHER" id="PTHR42928:SF5">
    <property type="entry name" value="BLR1237 PROTEIN"/>
    <property type="match status" value="1"/>
</dbReference>
<dbReference type="AlphaFoldDB" id="A0A2C6Z760"/>
<dbReference type="Gene3D" id="3.40.190.10">
    <property type="entry name" value="Periplasmic binding protein-like II"/>
    <property type="match status" value="1"/>
</dbReference>
<comment type="similarity">
    <text evidence="1">Belongs to the UPF0065 (bug) family.</text>
</comment>
<evidence type="ECO:0000256" key="2">
    <source>
        <dbReference type="SAM" id="MobiDB-lite"/>
    </source>
</evidence>
<accession>A0A2C6Z760</accession>
<name>A0A2C6Z760_9PROT</name>
<feature type="region of interest" description="Disordered" evidence="2">
    <location>
        <begin position="1"/>
        <end position="28"/>
    </location>
</feature>
<gene>
    <name evidence="3" type="ORF">CR162_13705</name>
</gene>
<feature type="compositionally biased region" description="Basic residues" evidence="2">
    <location>
        <begin position="1"/>
        <end position="16"/>
    </location>
</feature>
<proteinExistence type="inferred from homology"/>
<evidence type="ECO:0000313" key="3">
    <source>
        <dbReference type="EMBL" id="PHK94341.1"/>
    </source>
</evidence>
<dbReference type="CDD" id="cd07012">
    <property type="entry name" value="PBP2_Bug_TTT"/>
    <property type="match status" value="1"/>
</dbReference>
<dbReference type="Proteomes" id="UP000223527">
    <property type="component" value="Unassembled WGS sequence"/>
</dbReference>
<dbReference type="PANTHER" id="PTHR42928">
    <property type="entry name" value="TRICARBOXYLATE-BINDING PROTEIN"/>
    <property type="match status" value="1"/>
</dbReference>
<protein>
    <submittedName>
        <fullName evidence="3">Twin-arginine translocation pathway signal protein</fullName>
    </submittedName>
</protein>
<organism evidence="3 4">
    <name type="scientific">Teichococcus rhizosphaerae</name>
    <dbReference type="NCBI Taxonomy" id="1335062"/>
    <lineage>
        <taxon>Bacteria</taxon>
        <taxon>Pseudomonadati</taxon>
        <taxon>Pseudomonadota</taxon>
        <taxon>Alphaproteobacteria</taxon>
        <taxon>Acetobacterales</taxon>
        <taxon>Roseomonadaceae</taxon>
        <taxon>Roseomonas</taxon>
    </lineage>
</organism>
<keyword evidence="4" id="KW-1185">Reference proteome</keyword>
<evidence type="ECO:0000256" key="1">
    <source>
        <dbReference type="ARBA" id="ARBA00006987"/>
    </source>
</evidence>
<dbReference type="PIRSF" id="PIRSF017082">
    <property type="entry name" value="YflP"/>
    <property type="match status" value="1"/>
</dbReference>
<comment type="caution">
    <text evidence="3">The sequence shown here is derived from an EMBL/GenBank/DDBJ whole genome shotgun (WGS) entry which is preliminary data.</text>
</comment>
<dbReference type="OrthoDB" id="7252543at2"/>
<evidence type="ECO:0000313" key="4">
    <source>
        <dbReference type="Proteomes" id="UP000223527"/>
    </source>
</evidence>
<reference evidence="3 4" key="1">
    <citation type="submission" date="2017-10" db="EMBL/GenBank/DDBJ databases">
        <authorList>
            <person name="Banno H."/>
            <person name="Chua N.-H."/>
        </authorList>
    </citation>
    <scope>NUCLEOTIDE SEQUENCE [LARGE SCALE GENOMIC DNA]</scope>
    <source>
        <strain evidence="3 4">YW11</strain>
    </source>
</reference>
<dbReference type="EMBL" id="PDNU01000027">
    <property type="protein sequence ID" value="PHK94341.1"/>
    <property type="molecule type" value="Genomic_DNA"/>
</dbReference>
<dbReference type="Pfam" id="PF03401">
    <property type="entry name" value="TctC"/>
    <property type="match status" value="1"/>
</dbReference>
<dbReference type="Gene3D" id="3.40.190.150">
    <property type="entry name" value="Bordetella uptake gene, domain 1"/>
    <property type="match status" value="1"/>
</dbReference>